<reference evidence="3" key="1">
    <citation type="journal article" date="2019" name="Int. J. Syst. Evol. Microbiol.">
        <title>The Global Catalogue of Microorganisms (GCM) 10K type strain sequencing project: providing services to taxonomists for standard genome sequencing and annotation.</title>
        <authorList>
            <consortium name="The Broad Institute Genomics Platform"/>
            <consortium name="The Broad Institute Genome Sequencing Center for Infectious Disease"/>
            <person name="Wu L."/>
            <person name="Ma J."/>
        </authorList>
    </citation>
    <scope>NUCLEOTIDE SEQUENCE [LARGE SCALE GENOMIC DNA]</scope>
    <source>
        <strain evidence="3">JCM 18459</strain>
    </source>
</reference>
<evidence type="ECO:0000313" key="3">
    <source>
        <dbReference type="Proteomes" id="UP001500221"/>
    </source>
</evidence>
<dbReference type="Proteomes" id="UP001500221">
    <property type="component" value="Unassembled WGS sequence"/>
</dbReference>
<dbReference type="Gene3D" id="2.160.20.80">
    <property type="entry name" value="E3 ubiquitin-protein ligase SopA"/>
    <property type="match status" value="1"/>
</dbReference>
<feature type="region of interest" description="Disordered" evidence="1">
    <location>
        <begin position="1"/>
        <end position="20"/>
    </location>
</feature>
<dbReference type="SUPFAM" id="SSF141571">
    <property type="entry name" value="Pentapeptide repeat-like"/>
    <property type="match status" value="1"/>
</dbReference>
<gene>
    <name evidence="2" type="ORF">GCM10023340_38460</name>
</gene>
<proteinExistence type="predicted"/>
<dbReference type="RefSeq" id="WP_345462551.1">
    <property type="nucleotide sequence ID" value="NZ_BAABKG010000005.1"/>
</dbReference>
<name>A0ABP9PZE1_9ACTN</name>
<protein>
    <submittedName>
        <fullName evidence="2">Pentapeptide repeat-containing protein</fullName>
    </submittedName>
</protein>
<keyword evidence="3" id="KW-1185">Reference proteome</keyword>
<evidence type="ECO:0000256" key="1">
    <source>
        <dbReference type="SAM" id="MobiDB-lite"/>
    </source>
</evidence>
<comment type="caution">
    <text evidence="2">The sequence shown here is derived from an EMBL/GenBank/DDBJ whole genome shotgun (WGS) entry which is preliminary data.</text>
</comment>
<dbReference type="EMBL" id="BAABKG010000005">
    <property type="protein sequence ID" value="GAA5154608.1"/>
    <property type="molecule type" value="Genomic_DNA"/>
</dbReference>
<sequence length="221" mass="23535">MTPPAAPAVDEPVLGDLADGDPAELTRDADLYAVRYAGHERPDDDVELASARLDTVAVEALRAETLDLRGARLGDVVLGRLDVTTLRAARGRWRGVRVSGRLGVLEAYESELQSVRLVGCRLGYVNLRSAELTDVVLTDCVVDELDLGSAVLRRVALERTRVAGLDVQHAELHDVDLRGAELSTVAGLEGLRGATVSEQQLTLLAPLLAAAIGLHVVPAEP</sequence>
<organism evidence="2 3">
    <name type="scientific">Nocardioides marinquilinus</name>
    <dbReference type="NCBI Taxonomy" id="1210400"/>
    <lineage>
        <taxon>Bacteria</taxon>
        <taxon>Bacillati</taxon>
        <taxon>Actinomycetota</taxon>
        <taxon>Actinomycetes</taxon>
        <taxon>Propionibacteriales</taxon>
        <taxon>Nocardioidaceae</taxon>
        <taxon>Nocardioides</taxon>
    </lineage>
</organism>
<accession>A0ABP9PZE1</accession>
<evidence type="ECO:0000313" key="2">
    <source>
        <dbReference type="EMBL" id="GAA5154608.1"/>
    </source>
</evidence>